<dbReference type="EMBL" id="WIXE01006840">
    <property type="protein sequence ID" value="KAK5980935.1"/>
    <property type="molecule type" value="Genomic_DNA"/>
</dbReference>
<accession>A0AAN8G0N3</accession>
<keyword evidence="1" id="KW-0812">Transmembrane</keyword>
<proteinExistence type="predicted"/>
<feature type="transmembrane region" description="Helical" evidence="1">
    <location>
        <begin position="118"/>
        <end position="136"/>
    </location>
</feature>
<protein>
    <submittedName>
        <fullName evidence="2">Uncharacterized protein</fullName>
    </submittedName>
</protein>
<organism evidence="2 3">
    <name type="scientific">Trichostrongylus colubriformis</name>
    <name type="common">Black scour worm</name>
    <dbReference type="NCBI Taxonomy" id="6319"/>
    <lineage>
        <taxon>Eukaryota</taxon>
        <taxon>Metazoa</taxon>
        <taxon>Ecdysozoa</taxon>
        <taxon>Nematoda</taxon>
        <taxon>Chromadorea</taxon>
        <taxon>Rhabditida</taxon>
        <taxon>Rhabditina</taxon>
        <taxon>Rhabditomorpha</taxon>
        <taxon>Strongyloidea</taxon>
        <taxon>Trichostrongylidae</taxon>
        <taxon>Trichostrongylus</taxon>
    </lineage>
</organism>
<evidence type="ECO:0000256" key="1">
    <source>
        <dbReference type="SAM" id="Phobius"/>
    </source>
</evidence>
<feature type="transmembrane region" description="Helical" evidence="1">
    <location>
        <begin position="26"/>
        <end position="45"/>
    </location>
</feature>
<evidence type="ECO:0000313" key="2">
    <source>
        <dbReference type="EMBL" id="KAK5980935.1"/>
    </source>
</evidence>
<comment type="caution">
    <text evidence="2">The sequence shown here is derived from an EMBL/GenBank/DDBJ whole genome shotgun (WGS) entry which is preliminary data.</text>
</comment>
<feature type="transmembrane region" description="Helical" evidence="1">
    <location>
        <begin position="60"/>
        <end position="87"/>
    </location>
</feature>
<keyword evidence="1" id="KW-1133">Transmembrane helix</keyword>
<dbReference type="AlphaFoldDB" id="A0AAN8G0N3"/>
<keyword evidence="1" id="KW-0472">Membrane</keyword>
<gene>
    <name evidence="2" type="ORF">GCK32_017865</name>
</gene>
<evidence type="ECO:0000313" key="3">
    <source>
        <dbReference type="Proteomes" id="UP001331761"/>
    </source>
</evidence>
<keyword evidence="3" id="KW-1185">Reference proteome</keyword>
<reference evidence="2 3" key="1">
    <citation type="submission" date="2019-10" db="EMBL/GenBank/DDBJ databases">
        <title>Assembly and Annotation for the nematode Trichostrongylus colubriformis.</title>
        <authorList>
            <person name="Martin J."/>
        </authorList>
    </citation>
    <scope>NUCLEOTIDE SEQUENCE [LARGE SCALE GENOMIC DNA]</scope>
    <source>
        <strain evidence="2">G859</strain>
        <tissue evidence="2">Whole worm</tissue>
    </source>
</reference>
<dbReference type="Proteomes" id="UP001331761">
    <property type="component" value="Unassembled WGS sequence"/>
</dbReference>
<sequence length="148" mass="17212">MTLQILALFPNPNSDQKTRWRRTTRLILMLNYSALAILFNCYLLNKNLWLITAYRERFGLMHASTVSCMIAGIKPMINMFLIGLFAVRVREHVRLIKTLDSIDVSFRSAFHLSPPTRYYVAGFFVVVGFFTVMPFTSKVVEFIYTDQK</sequence>
<name>A0AAN8G0N3_TRICO</name>